<dbReference type="SUPFAM" id="SSF48508">
    <property type="entry name" value="Nuclear receptor ligand-binding domain"/>
    <property type="match status" value="1"/>
</dbReference>
<evidence type="ECO:0000259" key="14">
    <source>
        <dbReference type="PROSITE" id="PS51843"/>
    </source>
</evidence>
<dbReference type="GO" id="GO:0043565">
    <property type="term" value="F:sequence-specific DNA binding"/>
    <property type="evidence" value="ECO:0007669"/>
    <property type="project" value="InterPro"/>
</dbReference>
<dbReference type="InterPro" id="IPR035500">
    <property type="entry name" value="NHR-like_dom_sf"/>
</dbReference>
<organism evidence="15 16">
    <name type="scientific">Elysia crispata</name>
    <name type="common">lettuce slug</name>
    <dbReference type="NCBI Taxonomy" id="231223"/>
    <lineage>
        <taxon>Eukaryota</taxon>
        <taxon>Metazoa</taxon>
        <taxon>Spiralia</taxon>
        <taxon>Lophotrochozoa</taxon>
        <taxon>Mollusca</taxon>
        <taxon>Gastropoda</taxon>
        <taxon>Heterobranchia</taxon>
        <taxon>Euthyneura</taxon>
        <taxon>Panpulmonata</taxon>
        <taxon>Sacoglossa</taxon>
        <taxon>Placobranchoidea</taxon>
        <taxon>Plakobranchidae</taxon>
        <taxon>Elysia</taxon>
    </lineage>
</organism>
<dbReference type="PROSITE" id="PS00031">
    <property type="entry name" value="NUCLEAR_REC_DBD_1"/>
    <property type="match status" value="1"/>
</dbReference>
<sequence>MKLSLQLREVLAGVAWDKRVSDGGVRGLGRGDTEKEKLENWVVEMRCDRLLDIPCKVCGDRSSGKHYGIYSCDGCSGFFKRSIHKNRAYTCKAQGSLKGRCPVDKTHRNQCRACRLNKCFQADMNKEAVQHERGPRKPKSKHGDLGSLPGPIMVDTRGGQTSQDHPIDLSVGVNVSAPCRLMPLQYQPEVTMTTVTPHHMFPDTQMLMLGYVNRFNDWMRIQQGPSAFSTPLPPPLLTSFHQDLLQEVMARLLFTVVTWVRNIPAFIALSLPDQTLLLSSAWKELFLLGVVTWGLPVEHLVSREESTGISFSSGDREEGTAVCETISRLKDMNLDPTEVTCLKAIAIFKPDLTGVSEKRQIQTIQDQAQLMLTKHVQMAYPAQALRFGRLLMLLSRLQAVAAPTVEKIFFRGLMASASVEKLIGAILHGDGLL</sequence>
<evidence type="ECO:0000256" key="3">
    <source>
        <dbReference type="ARBA" id="ARBA00022723"/>
    </source>
</evidence>
<dbReference type="InterPro" id="IPR013088">
    <property type="entry name" value="Znf_NHR/GATA"/>
</dbReference>
<comment type="subcellular location">
    <subcellularLocation>
        <location evidence="1 11">Nucleus</location>
    </subcellularLocation>
</comment>
<dbReference type="GO" id="GO:0004879">
    <property type="term" value="F:nuclear receptor activity"/>
    <property type="evidence" value="ECO:0007669"/>
    <property type="project" value="InterPro"/>
</dbReference>
<evidence type="ECO:0000256" key="2">
    <source>
        <dbReference type="ARBA" id="ARBA00008092"/>
    </source>
</evidence>
<accession>A0AAE1CIT8</accession>
<dbReference type="Pfam" id="PF00105">
    <property type="entry name" value="zf-C4"/>
    <property type="match status" value="1"/>
</dbReference>
<dbReference type="PRINTS" id="PR00398">
    <property type="entry name" value="STRDHORMONER"/>
</dbReference>
<evidence type="ECO:0000256" key="6">
    <source>
        <dbReference type="ARBA" id="ARBA00023015"/>
    </source>
</evidence>
<evidence type="ECO:0000259" key="13">
    <source>
        <dbReference type="PROSITE" id="PS51030"/>
    </source>
</evidence>
<evidence type="ECO:0000256" key="8">
    <source>
        <dbReference type="ARBA" id="ARBA00023163"/>
    </source>
</evidence>
<evidence type="ECO:0000256" key="10">
    <source>
        <dbReference type="ARBA" id="ARBA00023242"/>
    </source>
</evidence>
<gene>
    <name evidence="15" type="ORF">RRG08_061899</name>
</gene>
<dbReference type="GO" id="GO:0008270">
    <property type="term" value="F:zinc ion binding"/>
    <property type="evidence" value="ECO:0007669"/>
    <property type="project" value="UniProtKB-KW"/>
</dbReference>
<dbReference type="Pfam" id="PF00104">
    <property type="entry name" value="Hormone_recep"/>
    <property type="match status" value="1"/>
</dbReference>
<dbReference type="Gene3D" id="3.30.50.10">
    <property type="entry name" value="Erythroid Transcription Factor GATA-1, subunit A"/>
    <property type="match status" value="1"/>
</dbReference>
<dbReference type="Proteomes" id="UP001283361">
    <property type="component" value="Unassembled WGS sequence"/>
</dbReference>
<reference evidence="15" key="1">
    <citation type="journal article" date="2023" name="G3 (Bethesda)">
        <title>A reference genome for the long-term kleptoplast-retaining sea slug Elysia crispata morphotype clarki.</title>
        <authorList>
            <person name="Eastman K.E."/>
            <person name="Pendleton A.L."/>
            <person name="Shaikh M.A."/>
            <person name="Suttiyut T."/>
            <person name="Ogas R."/>
            <person name="Tomko P."/>
            <person name="Gavelis G."/>
            <person name="Widhalm J.R."/>
            <person name="Wisecaver J.H."/>
        </authorList>
    </citation>
    <scope>NUCLEOTIDE SEQUENCE</scope>
    <source>
        <strain evidence="15">ECLA1</strain>
    </source>
</reference>
<proteinExistence type="inferred from homology"/>
<dbReference type="PANTHER" id="PTHR24083">
    <property type="entry name" value="NUCLEAR HORMONE RECEPTOR"/>
    <property type="match status" value="1"/>
</dbReference>
<dbReference type="GO" id="GO:0005634">
    <property type="term" value="C:nucleus"/>
    <property type="evidence" value="ECO:0007669"/>
    <property type="project" value="UniProtKB-SubCell"/>
</dbReference>
<dbReference type="PROSITE" id="PS51843">
    <property type="entry name" value="NR_LBD"/>
    <property type="match status" value="1"/>
</dbReference>
<dbReference type="FunFam" id="3.30.50.10:FF:000019">
    <property type="entry name" value="Nuclear receptor subfamily 2 group E member"/>
    <property type="match status" value="1"/>
</dbReference>
<protein>
    <recommendedName>
        <fullName evidence="17">Nuclear receptor subfamily 2 group E member 1</fullName>
    </recommendedName>
</protein>
<dbReference type="SMART" id="SM00430">
    <property type="entry name" value="HOLI"/>
    <property type="match status" value="1"/>
</dbReference>
<dbReference type="CDD" id="cd07163">
    <property type="entry name" value="NR_DBD_TLX"/>
    <property type="match status" value="1"/>
</dbReference>
<keyword evidence="7 11" id="KW-0238">DNA-binding</keyword>
<dbReference type="PRINTS" id="PR00047">
    <property type="entry name" value="STROIDFINGER"/>
</dbReference>
<dbReference type="PROSITE" id="PS51030">
    <property type="entry name" value="NUCLEAR_REC_DBD_2"/>
    <property type="match status" value="1"/>
</dbReference>
<evidence type="ECO:0008006" key="17">
    <source>
        <dbReference type="Google" id="ProtNLM"/>
    </source>
</evidence>
<keyword evidence="6 11" id="KW-0805">Transcription regulation</keyword>
<keyword evidence="3 11" id="KW-0479">Metal-binding</keyword>
<dbReference type="SUPFAM" id="SSF57716">
    <property type="entry name" value="Glucocorticoid receptor-like (DNA-binding domain)"/>
    <property type="match status" value="1"/>
</dbReference>
<keyword evidence="9 11" id="KW-0675">Receptor</keyword>
<feature type="domain" description="Nuclear receptor" evidence="13">
    <location>
        <begin position="52"/>
        <end position="131"/>
    </location>
</feature>
<evidence type="ECO:0000256" key="11">
    <source>
        <dbReference type="RuleBase" id="RU004334"/>
    </source>
</evidence>
<dbReference type="Gene3D" id="1.10.565.10">
    <property type="entry name" value="Retinoid X Receptor"/>
    <property type="match status" value="1"/>
</dbReference>
<dbReference type="AlphaFoldDB" id="A0AAE1CIT8"/>
<dbReference type="InterPro" id="IPR000536">
    <property type="entry name" value="Nucl_hrmn_rcpt_lig-bd"/>
</dbReference>
<keyword evidence="4 11" id="KW-0863">Zinc-finger</keyword>
<dbReference type="EMBL" id="JAWDGP010008055">
    <property type="protein sequence ID" value="KAK3696124.1"/>
    <property type="molecule type" value="Genomic_DNA"/>
</dbReference>
<evidence type="ECO:0000313" key="16">
    <source>
        <dbReference type="Proteomes" id="UP001283361"/>
    </source>
</evidence>
<dbReference type="InterPro" id="IPR050274">
    <property type="entry name" value="Nuclear_hormone_rcpt_NR2"/>
</dbReference>
<dbReference type="SMART" id="SM00399">
    <property type="entry name" value="ZnF_C4"/>
    <property type="match status" value="1"/>
</dbReference>
<name>A0AAE1CIT8_9GAST</name>
<dbReference type="InterPro" id="IPR001628">
    <property type="entry name" value="Znf_hrmn_rcpt"/>
</dbReference>
<feature type="domain" description="NR LBD" evidence="14">
    <location>
        <begin position="216"/>
        <end position="430"/>
    </location>
</feature>
<keyword evidence="16" id="KW-1185">Reference proteome</keyword>
<keyword evidence="8 11" id="KW-0804">Transcription</keyword>
<evidence type="ECO:0000256" key="7">
    <source>
        <dbReference type="ARBA" id="ARBA00023125"/>
    </source>
</evidence>
<keyword evidence="5 11" id="KW-0862">Zinc</keyword>
<comment type="similarity">
    <text evidence="2">Belongs to the nuclear hormone receptor family. NR1 subfamily.</text>
</comment>
<evidence type="ECO:0000256" key="9">
    <source>
        <dbReference type="ARBA" id="ARBA00023170"/>
    </source>
</evidence>
<feature type="region of interest" description="Disordered" evidence="12">
    <location>
        <begin position="128"/>
        <end position="150"/>
    </location>
</feature>
<evidence type="ECO:0000256" key="12">
    <source>
        <dbReference type="SAM" id="MobiDB-lite"/>
    </source>
</evidence>
<evidence type="ECO:0000256" key="5">
    <source>
        <dbReference type="ARBA" id="ARBA00022833"/>
    </source>
</evidence>
<dbReference type="InterPro" id="IPR001723">
    <property type="entry name" value="Nuclear_hrmn_rcpt"/>
</dbReference>
<dbReference type="PRINTS" id="PR00546">
    <property type="entry name" value="THYROIDHORMR"/>
</dbReference>
<comment type="caution">
    <text evidence="15">The sequence shown here is derived from an EMBL/GenBank/DDBJ whole genome shotgun (WGS) entry which is preliminary data.</text>
</comment>
<evidence type="ECO:0000256" key="4">
    <source>
        <dbReference type="ARBA" id="ARBA00022771"/>
    </source>
</evidence>
<evidence type="ECO:0000313" key="15">
    <source>
        <dbReference type="EMBL" id="KAK3696124.1"/>
    </source>
</evidence>
<evidence type="ECO:0000256" key="1">
    <source>
        <dbReference type="ARBA" id="ARBA00004123"/>
    </source>
</evidence>
<keyword evidence="10 11" id="KW-0539">Nucleus</keyword>
<dbReference type="InterPro" id="IPR001728">
    <property type="entry name" value="ThyrH_rcpt"/>
</dbReference>
<dbReference type="GO" id="GO:0032502">
    <property type="term" value="P:developmental process"/>
    <property type="evidence" value="ECO:0007669"/>
    <property type="project" value="UniProtKB-ARBA"/>
</dbReference>